<evidence type="ECO:0000313" key="2">
    <source>
        <dbReference type="Proteomes" id="UP000593572"/>
    </source>
</evidence>
<proteinExistence type="predicted"/>
<reference evidence="1 2" key="1">
    <citation type="journal article" date="2019" name="Genome Biol. Evol.">
        <title>Insights into the evolution of the New World diploid cottons (Gossypium, subgenus Houzingenia) based on genome sequencing.</title>
        <authorList>
            <person name="Grover C.E."/>
            <person name="Arick M.A. 2nd"/>
            <person name="Thrash A."/>
            <person name="Conover J.L."/>
            <person name="Sanders W.S."/>
            <person name="Peterson D.G."/>
            <person name="Frelichowski J.E."/>
            <person name="Scheffler J.A."/>
            <person name="Scheffler B.E."/>
            <person name="Wendel J.F."/>
        </authorList>
    </citation>
    <scope>NUCLEOTIDE SEQUENCE [LARGE SCALE GENOMIC DNA]</scope>
    <source>
        <strain evidence="1">157</strain>
        <tissue evidence="1">Leaf</tissue>
    </source>
</reference>
<keyword evidence="2" id="KW-1185">Reference proteome</keyword>
<comment type="caution">
    <text evidence="1">The sequence shown here is derived from an EMBL/GenBank/DDBJ whole genome shotgun (WGS) entry which is preliminary data.</text>
</comment>
<evidence type="ECO:0000313" key="1">
    <source>
        <dbReference type="EMBL" id="MBA0565301.1"/>
    </source>
</evidence>
<sequence>MCHEKCNVGLQFLALLGLPRMLFPRTILSRHNPAFNCSGIWHPSKNVDFLKLPMSIKNDRDSMSIPNTPMIATLDFKFSRPKFLASMQVSWCLMLPIPIDIIA</sequence>
<name>A0A7J8MKN9_9ROSI</name>
<accession>A0A7J8MKN9</accession>
<dbReference type="Proteomes" id="UP000593572">
    <property type="component" value="Unassembled WGS sequence"/>
</dbReference>
<gene>
    <name evidence="1" type="ORF">Golob_010187</name>
</gene>
<dbReference type="AlphaFoldDB" id="A0A7J8MKN9"/>
<protein>
    <submittedName>
        <fullName evidence="1">Uncharacterized protein</fullName>
    </submittedName>
</protein>
<organism evidence="1 2">
    <name type="scientific">Gossypium lobatum</name>
    <dbReference type="NCBI Taxonomy" id="34289"/>
    <lineage>
        <taxon>Eukaryota</taxon>
        <taxon>Viridiplantae</taxon>
        <taxon>Streptophyta</taxon>
        <taxon>Embryophyta</taxon>
        <taxon>Tracheophyta</taxon>
        <taxon>Spermatophyta</taxon>
        <taxon>Magnoliopsida</taxon>
        <taxon>eudicotyledons</taxon>
        <taxon>Gunneridae</taxon>
        <taxon>Pentapetalae</taxon>
        <taxon>rosids</taxon>
        <taxon>malvids</taxon>
        <taxon>Malvales</taxon>
        <taxon>Malvaceae</taxon>
        <taxon>Malvoideae</taxon>
        <taxon>Gossypium</taxon>
    </lineage>
</organism>
<dbReference type="EMBL" id="JABEZX010000009">
    <property type="protein sequence ID" value="MBA0565301.1"/>
    <property type="molecule type" value="Genomic_DNA"/>
</dbReference>